<comment type="caution">
    <text evidence="3">The sequence shown here is derived from an EMBL/GenBank/DDBJ whole genome shotgun (WGS) entry which is preliminary data.</text>
</comment>
<evidence type="ECO:0000313" key="4">
    <source>
        <dbReference type="Proteomes" id="UP000559068"/>
    </source>
</evidence>
<dbReference type="InterPro" id="IPR029181">
    <property type="entry name" value="Barttin"/>
</dbReference>
<dbReference type="GO" id="GO:0016323">
    <property type="term" value="C:basolateral plasma membrane"/>
    <property type="evidence" value="ECO:0007669"/>
    <property type="project" value="TreeGrafter"/>
</dbReference>
<reference evidence="3 4" key="1">
    <citation type="submission" date="2019-09" db="EMBL/GenBank/DDBJ databases">
        <title>Bird 10,000 Genomes (B10K) Project - Family phase.</title>
        <authorList>
            <person name="Zhang G."/>
        </authorList>
    </citation>
    <scope>NUCLEOTIDE SEQUENCE [LARGE SCALE GENOMIC DNA]</scope>
    <source>
        <strain evidence="3">B10K-DU-029-76</strain>
        <tissue evidence="3">Heart</tissue>
    </source>
</reference>
<evidence type="ECO:0000256" key="2">
    <source>
        <dbReference type="SAM" id="Phobius"/>
    </source>
</evidence>
<dbReference type="Pfam" id="PF15462">
    <property type="entry name" value="Barttin"/>
    <property type="match status" value="1"/>
</dbReference>
<feature type="non-terminal residue" evidence="3">
    <location>
        <position position="263"/>
    </location>
</feature>
<accession>A0A7K6TS58</accession>
<dbReference type="Proteomes" id="UP000559068">
    <property type="component" value="Unassembled WGS sequence"/>
</dbReference>
<keyword evidence="2" id="KW-1133">Transmembrane helix</keyword>
<dbReference type="AlphaFoldDB" id="A0A7K6TS58"/>
<dbReference type="PANTHER" id="PTHR28399:SF1">
    <property type="entry name" value="BARTTIN"/>
    <property type="match status" value="1"/>
</dbReference>
<feature type="compositionally biased region" description="Acidic residues" evidence="1">
    <location>
        <begin position="251"/>
        <end position="263"/>
    </location>
</feature>
<dbReference type="GO" id="GO:0006821">
    <property type="term" value="P:chloride transport"/>
    <property type="evidence" value="ECO:0007669"/>
    <property type="project" value="InterPro"/>
</dbReference>
<feature type="non-terminal residue" evidence="3">
    <location>
        <position position="1"/>
    </location>
</feature>
<protein>
    <submittedName>
        <fullName evidence="3">BSND protein</fullName>
    </submittedName>
</protein>
<feature type="compositionally biased region" description="Pro residues" evidence="1">
    <location>
        <begin position="167"/>
        <end position="177"/>
    </location>
</feature>
<name>A0A7K6TS58_9AVES</name>
<dbReference type="PANTHER" id="PTHR28399">
    <property type="entry name" value="BARTTIN"/>
    <property type="match status" value="1"/>
</dbReference>
<sequence>MAEEKTFRYAFIMLGFFLVMTGMFIMSVEKPQIYITFCVLGVLLVAVGITWSMCQCYPKVGSTPLCHLMESCVDVLEHLLAPRGSSSCSAPHSSFTSSLVEPCPDHETTSTYEKSLPSYEQIQRQAVGSVLLPPMAQPRPRSCSQPAMQAKAEVHRELGDAGDAPREPGPGSCPPRPALGDAPLASLLEDMDTPSLEGSVPGSPVTQGRPPPPSTTPTSSVAGGHHPSSPHKGTGEEDDLYYGLREGPDALLEDSDCLFEPEN</sequence>
<feature type="region of interest" description="Disordered" evidence="1">
    <location>
        <begin position="133"/>
        <end position="263"/>
    </location>
</feature>
<feature type="transmembrane region" description="Helical" evidence="2">
    <location>
        <begin position="33"/>
        <end position="53"/>
    </location>
</feature>
<proteinExistence type="predicted"/>
<gene>
    <name evidence="3" type="primary">Bsnd</name>
    <name evidence="3" type="ORF">AEGBEN_R04868</name>
</gene>
<evidence type="ECO:0000313" key="3">
    <source>
        <dbReference type="EMBL" id="NWX12685.1"/>
    </source>
</evidence>
<feature type="compositionally biased region" description="Basic and acidic residues" evidence="1">
    <location>
        <begin position="152"/>
        <end position="166"/>
    </location>
</feature>
<evidence type="ECO:0000256" key="1">
    <source>
        <dbReference type="SAM" id="MobiDB-lite"/>
    </source>
</evidence>
<dbReference type="OrthoDB" id="9944479at2759"/>
<dbReference type="GO" id="GO:0017081">
    <property type="term" value="F:chloride channel regulator activity"/>
    <property type="evidence" value="ECO:0007669"/>
    <property type="project" value="TreeGrafter"/>
</dbReference>
<keyword evidence="2" id="KW-0812">Transmembrane</keyword>
<dbReference type="EMBL" id="VZRW01001204">
    <property type="protein sequence ID" value="NWX12685.1"/>
    <property type="molecule type" value="Genomic_DNA"/>
</dbReference>
<keyword evidence="4" id="KW-1185">Reference proteome</keyword>
<keyword evidence="2" id="KW-0472">Membrane</keyword>
<feature type="transmembrane region" description="Helical" evidence="2">
    <location>
        <begin position="6"/>
        <end position="26"/>
    </location>
</feature>
<organism evidence="3 4">
    <name type="scientific">Aegotheles bennettii</name>
    <dbReference type="NCBI Taxonomy" id="48278"/>
    <lineage>
        <taxon>Eukaryota</taxon>
        <taxon>Metazoa</taxon>
        <taxon>Chordata</taxon>
        <taxon>Craniata</taxon>
        <taxon>Vertebrata</taxon>
        <taxon>Euteleostomi</taxon>
        <taxon>Archelosauria</taxon>
        <taxon>Archosauria</taxon>
        <taxon>Dinosauria</taxon>
        <taxon>Saurischia</taxon>
        <taxon>Theropoda</taxon>
        <taxon>Coelurosauria</taxon>
        <taxon>Aves</taxon>
        <taxon>Neognathae</taxon>
        <taxon>Neoaves</taxon>
        <taxon>Strisores</taxon>
        <taxon>Caprimulgiformes</taxon>
        <taxon>Aegothelidae</taxon>
        <taxon>Aegotheles</taxon>
    </lineage>
</organism>